<dbReference type="InterPro" id="IPR056666">
    <property type="entry name" value="DrmE_C"/>
</dbReference>
<keyword evidence="3" id="KW-1185">Reference proteome</keyword>
<evidence type="ECO:0000259" key="1">
    <source>
        <dbReference type="Pfam" id="PF24957"/>
    </source>
</evidence>
<organism evidence="2 3">
    <name type="scientific">Pseudobutyrivibrio ruminis</name>
    <dbReference type="NCBI Taxonomy" id="46206"/>
    <lineage>
        <taxon>Bacteria</taxon>
        <taxon>Bacillati</taxon>
        <taxon>Bacillota</taxon>
        <taxon>Clostridia</taxon>
        <taxon>Lachnospirales</taxon>
        <taxon>Lachnospiraceae</taxon>
        <taxon>Pseudobutyrivibrio</taxon>
    </lineage>
</organism>
<dbReference type="NCBIfam" id="NF038316">
    <property type="entry name" value="DrmE_fam"/>
    <property type="match status" value="1"/>
</dbReference>
<dbReference type="RefSeq" id="WP_099412594.1">
    <property type="nucleotide sequence ID" value="NZ_PDYH01000004.1"/>
</dbReference>
<proteinExistence type="predicted"/>
<protein>
    <recommendedName>
        <fullName evidence="1">DISARM protein DrmE C-terminal domain-containing protein</fullName>
    </recommendedName>
</protein>
<sequence>MYWAEYLTDILNQDKSLDNIKVNMEGMSVDLPDIIKASVFMVEKMISHQGQNNIFVFPDDNQAPFLFMLSKVIHNVISGNVENQYSPEQFEAGQLLKIGNCITQFLGIGDNPMYPGTSMIYLKFSDLDRYGCPLDMAPYFQITDTKKRLSKKASYDKEKKKINVAASEGKKTINDLKALLTHIGESVCYVSTVADSERKAEELKIDGEQLFQYLLVAKADYEGELHFYKGKYVGTPALIFSSQLSYVNEVISRGTKVQSVIINLNELDINTQLDDLDYLMKKKIPILCVVDTIKSMELEELKNRGFNIWRWDAESIVDRVCGSSGTFLDKKISTCISSSVEYHRLTAPSISEAFLRLYKYNRKIEEENPRMNKIFSSLIHLAYLSVRSICDITESEHSRAVDLLDDCANSLEIEKSFIDPQMYMDFEKTINSYYELLDGAVTFPKTEEIYKLLIEKRFPQFYIICSNQDNTERVKRYWEDRLVKSGYRPTIYVVYPKEFIGLKNVYGDIAILSGWFSATVVKQIIYSYKVKDIHVFTYECEEVWRRAHTKAWKNGLNNESNRSIVKKSFSDKIEKAFENAEIIEILDSNESEALKQQDDFDLLVQESRYRQYTIRGNYDENQVVQAKPVGFVGGEFALFTEGHKILCVTKIINQTGKQIEKKDVESLEIGDFIVVREADKDIIREVADRILDANGKADYRDTAALWKEALRIEEAFSSLDSIYNRLIEAGCTRNYQTVKNWIQSDDQIIPQDPGDLKYIAEVTGDSVLMEKMDEVVEAGRFIMTAHIKSGRILSERLSECIATKLINDKSIDPFNIWEPIEMELDDVGAVKVLKIIDIGQEYITVDASNSNKIMDEEKENILWQE</sequence>
<feature type="domain" description="DISARM protein DrmE C-terminal" evidence="1">
    <location>
        <begin position="626"/>
        <end position="798"/>
    </location>
</feature>
<dbReference type="AlphaFoldDB" id="A0A2G3EDF5"/>
<gene>
    <name evidence="2" type="ORF">CSX00_01335</name>
</gene>
<dbReference type="InterPro" id="IPR049794">
    <property type="entry name" value="DrmE"/>
</dbReference>
<evidence type="ECO:0000313" key="2">
    <source>
        <dbReference type="EMBL" id="PHU41339.1"/>
    </source>
</evidence>
<dbReference type="Pfam" id="PF24957">
    <property type="entry name" value="DrmE_C"/>
    <property type="match status" value="1"/>
</dbReference>
<reference evidence="2" key="1">
    <citation type="submission" date="2017-10" db="EMBL/GenBank/DDBJ databases">
        <title>Resolving the taxonomy of Roseburia spp., Eubacterium rectale and Agathobacter spp. through phylogenomic analysis.</title>
        <authorList>
            <person name="Sheridan P.O."/>
            <person name="Walker A.W."/>
            <person name="Duncan S.H."/>
            <person name="Scott K.P."/>
            <person name="Toole P.W.O."/>
            <person name="Luis P."/>
            <person name="Flint H.J."/>
        </authorList>
    </citation>
    <scope>NUCLEOTIDE SEQUENCE [LARGE SCALE GENOMIC DNA]</scope>
    <source>
        <strain evidence="2">JK10</strain>
    </source>
</reference>
<accession>A0A2G3EDF5</accession>
<comment type="caution">
    <text evidence="2">The sequence shown here is derived from an EMBL/GenBank/DDBJ whole genome shotgun (WGS) entry which is preliminary data.</text>
</comment>
<name>A0A2G3EDF5_9FIRM</name>
<dbReference type="Proteomes" id="UP000224317">
    <property type="component" value="Unassembled WGS sequence"/>
</dbReference>
<dbReference type="EMBL" id="PDYH01000004">
    <property type="protein sequence ID" value="PHU41339.1"/>
    <property type="molecule type" value="Genomic_DNA"/>
</dbReference>
<evidence type="ECO:0000313" key="3">
    <source>
        <dbReference type="Proteomes" id="UP000224317"/>
    </source>
</evidence>